<gene>
    <name evidence="5" type="ORF">ACFSQT_03055</name>
</gene>
<protein>
    <submittedName>
        <fullName evidence="5">6,7-dimethyl-8-ribityllumazine synthase</fullName>
        <ecNumber evidence="5">2.5.1.78</ecNumber>
    </submittedName>
</protein>
<keyword evidence="4 5" id="KW-0808">Transferase</keyword>
<dbReference type="SUPFAM" id="SSF52121">
    <property type="entry name" value="Lumazine synthase"/>
    <property type="match status" value="1"/>
</dbReference>
<evidence type="ECO:0000256" key="1">
    <source>
        <dbReference type="ARBA" id="ARBA00005104"/>
    </source>
</evidence>
<proteinExistence type="inferred from homology"/>
<name>A0ABW4W6R6_9HYPH</name>
<evidence type="ECO:0000313" key="6">
    <source>
        <dbReference type="Proteomes" id="UP001597349"/>
    </source>
</evidence>
<accession>A0ABW4W6R6</accession>
<comment type="pathway">
    <text evidence="1">Cofactor biosynthesis; riboflavin biosynthesis.</text>
</comment>
<dbReference type="InterPro" id="IPR036467">
    <property type="entry name" value="LS/RS_sf"/>
</dbReference>
<dbReference type="GO" id="GO:0000906">
    <property type="term" value="F:6,7-dimethyl-8-ribityllumazine synthase activity"/>
    <property type="evidence" value="ECO:0007669"/>
    <property type="project" value="UniProtKB-EC"/>
</dbReference>
<comment type="similarity">
    <text evidence="2">Belongs to the DMRL synthase family.</text>
</comment>
<evidence type="ECO:0000313" key="5">
    <source>
        <dbReference type="EMBL" id="MFD2052134.1"/>
    </source>
</evidence>
<reference evidence="6" key="1">
    <citation type="journal article" date="2019" name="Int. J. Syst. Evol. Microbiol.">
        <title>The Global Catalogue of Microorganisms (GCM) 10K type strain sequencing project: providing services to taxonomists for standard genome sequencing and annotation.</title>
        <authorList>
            <consortium name="The Broad Institute Genomics Platform"/>
            <consortium name="The Broad Institute Genome Sequencing Center for Infectious Disease"/>
            <person name="Wu L."/>
            <person name="Ma J."/>
        </authorList>
    </citation>
    <scope>NUCLEOTIDE SEQUENCE [LARGE SCALE GENOMIC DNA]</scope>
    <source>
        <strain evidence="6">CGMCC 1.16226</strain>
    </source>
</reference>
<dbReference type="RefSeq" id="WP_379016984.1">
    <property type="nucleotide sequence ID" value="NZ_JBHUGY010000005.1"/>
</dbReference>
<comment type="caution">
    <text evidence="5">The sequence shown here is derived from an EMBL/GenBank/DDBJ whole genome shotgun (WGS) entry which is preliminary data.</text>
</comment>
<dbReference type="EMBL" id="JBHUGY010000005">
    <property type="protein sequence ID" value="MFD2052134.1"/>
    <property type="molecule type" value="Genomic_DNA"/>
</dbReference>
<evidence type="ECO:0000256" key="4">
    <source>
        <dbReference type="ARBA" id="ARBA00022679"/>
    </source>
</evidence>
<sequence length="134" mass="14507">MLDCAKAALDEAGAKYDVVTKVPRAGNFTGRDLLRARCPPRGGHLTMMVMVALGTSSAASTHHFDIVATAAARALMDMSVQESLCIGNGIVPLQGMYEQAWTRAGAGRRQGWLCSRVRTSPWIRREETAWSLTA</sequence>
<dbReference type="Pfam" id="PF00885">
    <property type="entry name" value="DMRL_synthase"/>
    <property type="match status" value="1"/>
</dbReference>
<dbReference type="Gene3D" id="3.40.50.960">
    <property type="entry name" value="Lumazine/riboflavin synthase"/>
    <property type="match status" value="1"/>
</dbReference>
<keyword evidence="3" id="KW-0686">Riboflavin biosynthesis</keyword>
<evidence type="ECO:0000256" key="2">
    <source>
        <dbReference type="ARBA" id="ARBA00007424"/>
    </source>
</evidence>
<dbReference type="InterPro" id="IPR002180">
    <property type="entry name" value="LS/RS"/>
</dbReference>
<organism evidence="5 6">
    <name type="scientific">Mesorhizobium calcicola</name>
    <dbReference type="NCBI Taxonomy" id="1300310"/>
    <lineage>
        <taxon>Bacteria</taxon>
        <taxon>Pseudomonadati</taxon>
        <taxon>Pseudomonadota</taxon>
        <taxon>Alphaproteobacteria</taxon>
        <taxon>Hyphomicrobiales</taxon>
        <taxon>Phyllobacteriaceae</taxon>
        <taxon>Mesorhizobium</taxon>
    </lineage>
</organism>
<keyword evidence="6" id="KW-1185">Reference proteome</keyword>
<evidence type="ECO:0000256" key="3">
    <source>
        <dbReference type="ARBA" id="ARBA00022619"/>
    </source>
</evidence>
<dbReference type="Proteomes" id="UP001597349">
    <property type="component" value="Unassembled WGS sequence"/>
</dbReference>
<dbReference type="EC" id="2.5.1.78" evidence="5"/>